<feature type="transmembrane region" description="Helical" evidence="7">
    <location>
        <begin position="38"/>
        <end position="60"/>
    </location>
</feature>
<dbReference type="EMBL" id="CP036263">
    <property type="protein sequence ID" value="QDS99487.1"/>
    <property type="molecule type" value="Genomic_DNA"/>
</dbReference>
<dbReference type="KEGG" id="amob:HG15A2_28100"/>
<dbReference type="AlphaFoldDB" id="A0A517MXF1"/>
<proteinExistence type="inferred from homology"/>
<gene>
    <name evidence="9" type="ORF">HG15A2_28100</name>
</gene>
<evidence type="ECO:0000256" key="5">
    <source>
        <dbReference type="ARBA" id="ARBA00022989"/>
    </source>
</evidence>
<sequence>MSDIDFTAISMRIVCAAACGGVLGWEREARDKSAGLRTNMLVAIGAATATIAALDLYASLPGEAPGGISSDPIRIISGVIGGLGFLGAGAIMQSRGRVEGMTTAATIWVVGGIGVACGLGNYALALPVVIIALVVLFAIGKFAHSQLAPESLQKDDT</sequence>
<feature type="transmembrane region" description="Helical" evidence="7">
    <location>
        <begin position="98"/>
        <end position="116"/>
    </location>
</feature>
<feature type="transmembrane region" description="Helical" evidence="7">
    <location>
        <begin position="72"/>
        <end position="91"/>
    </location>
</feature>
<evidence type="ECO:0000256" key="3">
    <source>
        <dbReference type="ARBA" id="ARBA00022475"/>
    </source>
</evidence>
<comment type="subcellular location">
    <subcellularLocation>
        <location evidence="1">Cell membrane</location>
        <topology evidence="1">Multi-pass membrane protein</topology>
    </subcellularLocation>
</comment>
<feature type="domain" description="MgtC/SapB/SrpB/YhiD N-terminal" evidence="8">
    <location>
        <begin position="14"/>
        <end position="142"/>
    </location>
</feature>
<dbReference type="Proteomes" id="UP000319852">
    <property type="component" value="Chromosome"/>
</dbReference>
<dbReference type="RefSeq" id="WP_145060698.1">
    <property type="nucleotide sequence ID" value="NZ_CP036263.1"/>
</dbReference>
<dbReference type="OrthoDB" id="9811198at2"/>
<keyword evidence="6 7" id="KW-0472">Membrane</keyword>
<organism evidence="9 10">
    <name type="scientific">Adhaeretor mobilis</name>
    <dbReference type="NCBI Taxonomy" id="1930276"/>
    <lineage>
        <taxon>Bacteria</taxon>
        <taxon>Pseudomonadati</taxon>
        <taxon>Planctomycetota</taxon>
        <taxon>Planctomycetia</taxon>
        <taxon>Pirellulales</taxon>
        <taxon>Lacipirellulaceae</taxon>
        <taxon>Adhaeretor</taxon>
    </lineage>
</organism>
<keyword evidence="10" id="KW-1185">Reference proteome</keyword>
<dbReference type="PRINTS" id="PR01837">
    <property type="entry name" value="MGTCSAPBPROT"/>
</dbReference>
<protein>
    <submittedName>
        <fullName evidence="9">Putative Mg(2+) transport ATPase</fullName>
    </submittedName>
</protein>
<dbReference type="InterPro" id="IPR003416">
    <property type="entry name" value="MgtC/SapB/SrpB/YhiD_fam"/>
</dbReference>
<dbReference type="InterPro" id="IPR049177">
    <property type="entry name" value="MgtC_SapB_SrpB_YhiD_N"/>
</dbReference>
<accession>A0A517MXF1</accession>
<evidence type="ECO:0000256" key="7">
    <source>
        <dbReference type="SAM" id="Phobius"/>
    </source>
</evidence>
<evidence type="ECO:0000256" key="2">
    <source>
        <dbReference type="ARBA" id="ARBA00009298"/>
    </source>
</evidence>
<evidence type="ECO:0000256" key="6">
    <source>
        <dbReference type="ARBA" id="ARBA00023136"/>
    </source>
</evidence>
<evidence type="ECO:0000256" key="1">
    <source>
        <dbReference type="ARBA" id="ARBA00004651"/>
    </source>
</evidence>
<keyword evidence="3" id="KW-1003">Cell membrane</keyword>
<name>A0A517MXF1_9BACT</name>
<evidence type="ECO:0000313" key="9">
    <source>
        <dbReference type="EMBL" id="QDS99487.1"/>
    </source>
</evidence>
<evidence type="ECO:0000313" key="10">
    <source>
        <dbReference type="Proteomes" id="UP000319852"/>
    </source>
</evidence>
<reference evidence="9 10" key="1">
    <citation type="submission" date="2019-02" db="EMBL/GenBank/DDBJ databases">
        <title>Deep-cultivation of Planctomycetes and their phenomic and genomic characterization uncovers novel biology.</title>
        <authorList>
            <person name="Wiegand S."/>
            <person name="Jogler M."/>
            <person name="Boedeker C."/>
            <person name="Pinto D."/>
            <person name="Vollmers J."/>
            <person name="Rivas-Marin E."/>
            <person name="Kohn T."/>
            <person name="Peeters S.H."/>
            <person name="Heuer A."/>
            <person name="Rast P."/>
            <person name="Oberbeckmann S."/>
            <person name="Bunk B."/>
            <person name="Jeske O."/>
            <person name="Meyerdierks A."/>
            <person name="Storesund J.E."/>
            <person name="Kallscheuer N."/>
            <person name="Luecker S."/>
            <person name="Lage O.M."/>
            <person name="Pohl T."/>
            <person name="Merkel B.J."/>
            <person name="Hornburger P."/>
            <person name="Mueller R.-W."/>
            <person name="Bruemmer F."/>
            <person name="Labrenz M."/>
            <person name="Spormann A.M."/>
            <person name="Op den Camp H."/>
            <person name="Overmann J."/>
            <person name="Amann R."/>
            <person name="Jetten M.S.M."/>
            <person name="Mascher T."/>
            <person name="Medema M.H."/>
            <person name="Devos D.P."/>
            <person name="Kaster A.-K."/>
            <person name="Ovreas L."/>
            <person name="Rohde M."/>
            <person name="Galperin M.Y."/>
            <person name="Jogler C."/>
        </authorList>
    </citation>
    <scope>NUCLEOTIDE SEQUENCE [LARGE SCALE GENOMIC DNA]</scope>
    <source>
        <strain evidence="9 10">HG15A2</strain>
    </source>
</reference>
<dbReference type="PANTHER" id="PTHR33778">
    <property type="entry name" value="PROTEIN MGTC"/>
    <property type="match status" value="1"/>
</dbReference>
<evidence type="ECO:0000259" key="8">
    <source>
        <dbReference type="Pfam" id="PF02308"/>
    </source>
</evidence>
<keyword evidence="4 7" id="KW-0812">Transmembrane</keyword>
<dbReference type="Pfam" id="PF02308">
    <property type="entry name" value="MgtC"/>
    <property type="match status" value="1"/>
</dbReference>
<evidence type="ECO:0000256" key="4">
    <source>
        <dbReference type="ARBA" id="ARBA00022692"/>
    </source>
</evidence>
<feature type="transmembrane region" description="Helical" evidence="7">
    <location>
        <begin position="6"/>
        <end position="26"/>
    </location>
</feature>
<keyword evidence="5 7" id="KW-1133">Transmembrane helix</keyword>
<comment type="similarity">
    <text evidence="2">Belongs to the MgtC/SapB family.</text>
</comment>
<dbReference type="GO" id="GO:0005886">
    <property type="term" value="C:plasma membrane"/>
    <property type="evidence" value="ECO:0007669"/>
    <property type="project" value="UniProtKB-SubCell"/>
</dbReference>
<dbReference type="PANTHER" id="PTHR33778:SF1">
    <property type="entry name" value="MAGNESIUM TRANSPORTER YHID-RELATED"/>
    <property type="match status" value="1"/>
</dbReference>